<keyword evidence="2" id="KW-1185">Reference proteome</keyword>
<evidence type="ECO:0000313" key="1">
    <source>
        <dbReference type="EMBL" id="MEH8019403.1"/>
    </source>
</evidence>
<accession>A0ABU8CDC9</accession>
<dbReference type="EMBL" id="JALAAR010000026">
    <property type="protein sequence ID" value="MEH8019403.1"/>
    <property type="molecule type" value="Genomic_DNA"/>
</dbReference>
<reference evidence="1 2" key="1">
    <citation type="journal article" date="2023" name="Ecotoxicol. Environ. Saf.">
        <title>Mercury remediation potential of mercury-resistant strain Rheinheimera metallidurans sp. nov. isolated from a municipal waste dumping site.</title>
        <authorList>
            <person name="Yadav V."/>
            <person name="Manjhi A."/>
            <person name="Vadakedath N."/>
        </authorList>
    </citation>
    <scope>NUCLEOTIDE SEQUENCE [LARGE SCALE GENOMIC DNA]</scope>
    <source>
        <strain evidence="1 2">E-49</strain>
    </source>
</reference>
<gene>
    <name evidence="1" type="ORF">MN202_19390</name>
</gene>
<protein>
    <submittedName>
        <fullName evidence="1">Uncharacterized protein</fullName>
    </submittedName>
</protein>
<proteinExistence type="predicted"/>
<evidence type="ECO:0000313" key="2">
    <source>
        <dbReference type="Proteomes" id="UP001375382"/>
    </source>
</evidence>
<dbReference type="RefSeq" id="WP_335737798.1">
    <property type="nucleotide sequence ID" value="NZ_JALAAR010000026.1"/>
</dbReference>
<dbReference type="Proteomes" id="UP001375382">
    <property type="component" value="Unassembled WGS sequence"/>
</dbReference>
<organism evidence="1 2">
    <name type="scientific">Rheinheimera muenzenbergensis</name>
    <dbReference type="NCBI Taxonomy" id="1193628"/>
    <lineage>
        <taxon>Bacteria</taxon>
        <taxon>Pseudomonadati</taxon>
        <taxon>Pseudomonadota</taxon>
        <taxon>Gammaproteobacteria</taxon>
        <taxon>Chromatiales</taxon>
        <taxon>Chromatiaceae</taxon>
        <taxon>Rheinheimera</taxon>
    </lineage>
</organism>
<sequence length="138" mass="15492">MDVIYDLKKESSAWASEINNELQSLFPDFFAEQPHIGSSEWWASLSPDVSKGKITHVGPILEDGQLYDVVAIEPLDENLNAVYPSTMGQPEYSVAREDFWLSASVFEGKLVQIESVTLLPTGELDEHSIYIETKVSVW</sequence>
<comment type="caution">
    <text evidence="1">The sequence shown here is derived from an EMBL/GenBank/DDBJ whole genome shotgun (WGS) entry which is preliminary data.</text>
</comment>
<name>A0ABU8CDC9_9GAMM</name>